<dbReference type="InterPro" id="IPR011993">
    <property type="entry name" value="PH-like_dom_sf"/>
</dbReference>
<evidence type="ECO:0000313" key="5">
    <source>
        <dbReference type="EMBL" id="EGD74397.1"/>
    </source>
</evidence>
<evidence type="ECO:0000256" key="2">
    <source>
        <dbReference type="SAM" id="MobiDB-lite"/>
    </source>
</evidence>
<evidence type="ECO:0000256" key="1">
    <source>
        <dbReference type="ARBA" id="ARBA00009407"/>
    </source>
</evidence>
<dbReference type="PANTHER" id="PTHR13335:SF1">
    <property type="entry name" value="TARGET OF RAPAMYCIN COMPLEX 2 SUBUNIT MAPKAP1"/>
    <property type="match status" value="1"/>
</dbReference>
<keyword evidence="3" id="KW-0812">Transmembrane</keyword>
<dbReference type="OrthoDB" id="241990at2759"/>
<dbReference type="GO" id="GO:0005886">
    <property type="term" value="C:plasma membrane"/>
    <property type="evidence" value="ECO:0007669"/>
    <property type="project" value="TreeGrafter"/>
</dbReference>
<protein>
    <recommendedName>
        <fullName evidence="4">RBD domain-containing protein</fullName>
    </recommendedName>
</protein>
<dbReference type="AlphaFoldDB" id="F2UBY2"/>
<dbReference type="RefSeq" id="XP_004993297.1">
    <property type="nucleotide sequence ID" value="XM_004993240.1"/>
</dbReference>
<comment type="similarity">
    <text evidence="1">Belongs to the SIN1 family.</text>
</comment>
<proteinExistence type="inferred from homology"/>
<organism evidence="6">
    <name type="scientific">Salpingoeca rosetta (strain ATCC 50818 / BSB-021)</name>
    <dbReference type="NCBI Taxonomy" id="946362"/>
    <lineage>
        <taxon>Eukaryota</taxon>
        <taxon>Choanoflagellata</taxon>
        <taxon>Craspedida</taxon>
        <taxon>Salpingoecidae</taxon>
        <taxon>Salpingoeca</taxon>
    </lineage>
</organism>
<dbReference type="Pfam" id="PF16979">
    <property type="entry name" value="SIN1_PH"/>
    <property type="match status" value="1"/>
</dbReference>
<dbReference type="PANTHER" id="PTHR13335">
    <property type="entry name" value="TARGET OF RAPAMYCIN COMPLEX 2 SUBUNIT MAPKAP1"/>
    <property type="match status" value="1"/>
</dbReference>
<keyword evidence="3" id="KW-0472">Membrane</keyword>
<feature type="compositionally biased region" description="Low complexity" evidence="2">
    <location>
        <begin position="151"/>
        <end position="161"/>
    </location>
</feature>
<evidence type="ECO:0000259" key="4">
    <source>
        <dbReference type="PROSITE" id="PS50898"/>
    </source>
</evidence>
<evidence type="ECO:0000256" key="3">
    <source>
        <dbReference type="SAM" id="Phobius"/>
    </source>
</evidence>
<dbReference type="Pfam" id="PF02196">
    <property type="entry name" value="RBD"/>
    <property type="match status" value="1"/>
</dbReference>
<sequence length="639" mass="70130">MAGLDRGGDLLAMLHQVFKDTDDSGTCRAVLRGSVKGDSAHVRDDFKASVESYDITPTAPKPLATSVAKLLPSHNVADAEEDLPATNTSDRDNESSVTPITPATVMDGFPASIIDIGMGPIPLPVAGSRQRGGASGTTAPLHQEEQPHTQAAANGRHTGANGANGGAGSTAQPRAFKPFVIPTTVHNPYARQYAQFSAEGQDPRKIKHFKIWFPFLDEGTLPLDVRVVTSACVSDLIGFVLYRFNQEAGLRGTTLEGEPGDYELRLSEFDGEPDYDLPALAEDHTIKTLGFDSLCLCRRKVARKSGADQRTKKGFFYVHYPDGSSTLLQRKRGLTVGDVIKQALRKRGIRFGEYVLEVKGQPQVALDPTEKIADVEEAHPGRVEFALIKKFALRRDIAHPQDAEQDALMGAVEHTLSMNQAHTFFVTKHGKYTHQTVEFRVADDVITVTTFHSTRSILHKSRRVRARVSLCVLGGSLTVFLCACVCGWVWVCVGVCGSVRLPACLSVCPCLCGSVSHACSWLRVHSFPHALTCSYMRLLPSPPPTLCALPILSLLLLLLLLLVLQFEIPMESVVDCHIDARRTTRFHIVFRHPPDWKEQMYEAKTAEQAADIVNKIRGILSFQMGGKNSELRAQYNMRK</sequence>
<feature type="region of interest" description="Disordered" evidence="2">
    <location>
        <begin position="75"/>
        <end position="104"/>
    </location>
</feature>
<reference evidence="5" key="1">
    <citation type="submission" date="2009-08" db="EMBL/GenBank/DDBJ databases">
        <title>Annotation of Salpingoeca rosetta.</title>
        <authorList>
            <consortium name="The Broad Institute Genome Sequencing Platform"/>
            <person name="Russ C."/>
            <person name="Cuomo C."/>
            <person name="Burger G."/>
            <person name="Gray M.W."/>
            <person name="Holland P.W.H."/>
            <person name="King N."/>
            <person name="Lang F.B.F."/>
            <person name="Roger A.J."/>
            <person name="Ruiz-Trillo I."/>
            <person name="Young S.K."/>
            <person name="Zeng Q."/>
            <person name="Gargeya S."/>
            <person name="Alvarado L."/>
            <person name="Berlin A."/>
            <person name="Chapman S.B."/>
            <person name="Chen Z."/>
            <person name="Freedman E."/>
            <person name="Gellesch M."/>
            <person name="Goldberg J."/>
            <person name="Griggs A."/>
            <person name="Gujja S."/>
            <person name="Heilman E."/>
            <person name="Heiman D."/>
            <person name="Howarth C."/>
            <person name="Mehta T."/>
            <person name="Neiman D."/>
            <person name="Pearson M."/>
            <person name="Roberts A."/>
            <person name="Saif S."/>
            <person name="Shea T."/>
            <person name="Shenoy N."/>
            <person name="Sisk P."/>
            <person name="Stolte C."/>
            <person name="Sykes S."/>
            <person name="White J."/>
            <person name="Yandava C."/>
            <person name="Haas B."/>
            <person name="Nusbaum C."/>
            <person name="Birren B."/>
        </authorList>
    </citation>
    <scope>NUCLEOTIDE SEQUENCE [LARGE SCALE GENOMIC DNA]</scope>
    <source>
        <strain evidence="5">ATCC 50818</strain>
    </source>
</reference>
<keyword evidence="3" id="KW-1133">Transmembrane helix</keyword>
<dbReference type="GO" id="GO:0031932">
    <property type="term" value="C:TORC2 complex"/>
    <property type="evidence" value="ECO:0007669"/>
    <property type="project" value="InterPro"/>
</dbReference>
<feature type="domain" description="RBD" evidence="4">
    <location>
        <begin position="314"/>
        <end position="386"/>
    </location>
</feature>
<dbReference type="InParanoid" id="F2UBY2"/>
<dbReference type="InterPro" id="IPR031567">
    <property type="entry name" value="CRIM_dom"/>
</dbReference>
<dbReference type="InterPro" id="IPR003116">
    <property type="entry name" value="RBD_dom"/>
</dbReference>
<dbReference type="KEGG" id="sre:PTSG_06408"/>
<dbReference type="GeneID" id="16073872"/>
<feature type="region of interest" description="Disordered" evidence="2">
    <location>
        <begin position="124"/>
        <end position="173"/>
    </location>
</feature>
<name>F2UBY2_SALR5</name>
<dbReference type="Proteomes" id="UP000007799">
    <property type="component" value="Unassembled WGS sequence"/>
</dbReference>
<dbReference type="GO" id="GO:0005546">
    <property type="term" value="F:phosphatidylinositol-4,5-bisphosphate binding"/>
    <property type="evidence" value="ECO:0007669"/>
    <property type="project" value="TreeGrafter"/>
</dbReference>
<dbReference type="STRING" id="946362.F2UBY2"/>
<keyword evidence="6" id="KW-1185">Reference proteome</keyword>
<dbReference type="InterPro" id="IPR031313">
    <property type="entry name" value="Sin1_PH_dom"/>
</dbReference>
<dbReference type="GO" id="GO:0038203">
    <property type="term" value="P:TORC2 signaling"/>
    <property type="evidence" value="ECO:0007669"/>
    <property type="project" value="TreeGrafter"/>
</dbReference>
<dbReference type="eggNOG" id="ENOG502QT5Q">
    <property type="taxonomic scope" value="Eukaryota"/>
</dbReference>
<gene>
    <name evidence="5" type="ORF">PTSG_06408</name>
</gene>
<dbReference type="PROSITE" id="PS50898">
    <property type="entry name" value="RBD"/>
    <property type="match status" value="1"/>
</dbReference>
<feature type="transmembrane region" description="Helical" evidence="3">
    <location>
        <begin position="543"/>
        <end position="564"/>
    </location>
</feature>
<dbReference type="Gene3D" id="2.30.29.30">
    <property type="entry name" value="Pleckstrin-homology domain (PH domain)/Phosphotyrosine-binding domain (PTB)"/>
    <property type="match status" value="1"/>
</dbReference>
<dbReference type="InterPro" id="IPR008828">
    <property type="entry name" value="Sin1/Avo1"/>
</dbReference>
<evidence type="ECO:0000313" key="6">
    <source>
        <dbReference type="Proteomes" id="UP000007799"/>
    </source>
</evidence>
<dbReference type="Pfam" id="PF16978">
    <property type="entry name" value="CRIM"/>
    <property type="match status" value="1"/>
</dbReference>
<dbReference type="GO" id="GO:0005737">
    <property type="term" value="C:cytoplasm"/>
    <property type="evidence" value="ECO:0007669"/>
    <property type="project" value="TreeGrafter"/>
</dbReference>
<dbReference type="EMBL" id="GL832968">
    <property type="protein sequence ID" value="EGD74397.1"/>
    <property type="molecule type" value="Genomic_DNA"/>
</dbReference>
<feature type="transmembrane region" description="Helical" evidence="3">
    <location>
        <begin position="468"/>
        <end position="491"/>
    </location>
</feature>
<accession>F2UBY2</accession>